<dbReference type="PANTHER" id="PTHR30575:SF3">
    <property type="entry name" value="PEPTIDASE M20 DIMERISATION DOMAIN-CONTAINING PROTEIN"/>
    <property type="match status" value="1"/>
</dbReference>
<reference evidence="1" key="1">
    <citation type="submission" date="2020-10" db="EMBL/GenBank/DDBJ databases">
        <title>De novo genome project of the cellulose decomposer Thermobifida halotolerans type strain.</title>
        <authorList>
            <person name="Nagy I."/>
            <person name="Horvath B."/>
            <person name="Kukolya J."/>
            <person name="Nagy I."/>
            <person name="Orsini M."/>
        </authorList>
    </citation>
    <scope>NUCLEOTIDE SEQUENCE</scope>
    <source>
        <strain evidence="1">DSM 44931</strain>
    </source>
</reference>
<dbReference type="PANTHER" id="PTHR30575">
    <property type="entry name" value="PEPTIDASE M20"/>
    <property type="match status" value="1"/>
</dbReference>
<dbReference type="GO" id="GO:0046657">
    <property type="term" value="P:folic acid catabolic process"/>
    <property type="evidence" value="ECO:0007669"/>
    <property type="project" value="TreeGrafter"/>
</dbReference>
<dbReference type="SUPFAM" id="SSF53187">
    <property type="entry name" value="Zn-dependent exopeptidases"/>
    <property type="match status" value="1"/>
</dbReference>
<dbReference type="EMBL" id="CP063196">
    <property type="protein sequence ID" value="UOE17950.1"/>
    <property type="molecule type" value="Genomic_DNA"/>
</dbReference>
<sequence length="529" mass="58109">MSLTDRQQAAVTESEALRSELSDFHRRIWSFAEPAWREYRSAAAYVDLLRAEGFEVETGSGGMPTAFHAVWGDDGPDIGLYAEYDASPGHSQDTVPYRKPREGLHPWAPGFTDAHSALGVGALAGALAAKRAIERTGGRGRIHLFGEPAEKVCGSKAVHAAKGYYDELDAAISYHPLVQNTALWDIHNCLYWSVVFTFQCAEGQSTDAPAWVSSEVFGAGAHNSVRSPGAVDALGLMLTATKYAKENMFPRTGLWSLNEAVLGAANATADNLPPRISQIQFSWRSPLIGIQEQILEVLRRSARHVAGLANCEVSMRWVTKTRPGLKNHVMAKTLFSHLAELGPAAFAPEVFEFGRELERVLGHEPSEDPFLPEIHRVVTPQEQDAETRRTLPPWQDCTGADDYTEYSWHAPTVRFFTAKPLLKAVNGDVTHWANNAMNGLPAAIDPVWSYAGSVIAATALCLIDDPDLLKSAREEFEVNREAAPEAYHAPLLPRDFAPPVDLPWPEYVETARGFEWQLPTTADFGEPVA</sequence>
<dbReference type="GO" id="GO:0071713">
    <property type="term" value="F:para-aminobenzoyl-glutamate hydrolase activity"/>
    <property type="evidence" value="ECO:0007669"/>
    <property type="project" value="TreeGrafter"/>
</dbReference>
<accession>A0AA97M2E7</accession>
<organism evidence="1 2">
    <name type="scientific">Thermobifida halotolerans</name>
    <dbReference type="NCBI Taxonomy" id="483545"/>
    <lineage>
        <taxon>Bacteria</taxon>
        <taxon>Bacillati</taxon>
        <taxon>Actinomycetota</taxon>
        <taxon>Actinomycetes</taxon>
        <taxon>Streptosporangiales</taxon>
        <taxon>Nocardiopsidaceae</taxon>
        <taxon>Thermobifida</taxon>
    </lineage>
</organism>
<dbReference type="Proteomes" id="UP000265719">
    <property type="component" value="Chromosome"/>
</dbReference>
<protein>
    <submittedName>
        <fullName evidence="1">Amidohydrolase</fullName>
    </submittedName>
</protein>
<gene>
    <name evidence="1" type="ORF">NI17_013880</name>
</gene>
<dbReference type="KEGG" id="thao:NI17_013880"/>
<dbReference type="GO" id="GO:0016805">
    <property type="term" value="F:dipeptidase activity"/>
    <property type="evidence" value="ECO:0007669"/>
    <property type="project" value="TreeGrafter"/>
</dbReference>
<dbReference type="AlphaFoldDB" id="A0AA97M2E7"/>
<evidence type="ECO:0000313" key="1">
    <source>
        <dbReference type="EMBL" id="UOE17950.1"/>
    </source>
</evidence>
<name>A0AA97M2E7_9ACTN</name>
<proteinExistence type="predicted"/>
<dbReference type="RefSeq" id="WP_084012438.1">
    <property type="nucleotide sequence ID" value="NZ_CP063196.1"/>
</dbReference>
<evidence type="ECO:0000313" key="2">
    <source>
        <dbReference type="Proteomes" id="UP000265719"/>
    </source>
</evidence>
<keyword evidence="2" id="KW-1185">Reference proteome</keyword>
<dbReference type="Gene3D" id="3.40.630.10">
    <property type="entry name" value="Zn peptidases"/>
    <property type="match status" value="1"/>
</dbReference>
<dbReference type="GO" id="GO:0005737">
    <property type="term" value="C:cytoplasm"/>
    <property type="evidence" value="ECO:0007669"/>
    <property type="project" value="TreeGrafter"/>
</dbReference>
<dbReference type="InterPro" id="IPR052030">
    <property type="entry name" value="Peptidase_M20/M20A_hydrolases"/>
</dbReference>